<protein>
    <submittedName>
        <fullName evidence="1">Uncharacterized protein</fullName>
    </submittedName>
</protein>
<reference evidence="1 2" key="1">
    <citation type="submission" date="2018-06" db="EMBL/GenBank/DDBJ databases">
        <title>Genomic Encyclopedia of Type Strains, Phase IV (KMG-IV): sequencing the most valuable type-strain genomes for metagenomic binning, comparative biology and taxonomic classification.</title>
        <authorList>
            <person name="Goeker M."/>
        </authorList>
    </citation>
    <scope>NUCLEOTIDE SEQUENCE [LARGE SCALE GENOMIC DNA]</scope>
    <source>
        <strain evidence="1 2">DSM 26720</strain>
    </source>
</reference>
<organism evidence="1 2">
    <name type="scientific">Falsochrobactrum ovis</name>
    <dbReference type="NCBI Taxonomy" id="1293442"/>
    <lineage>
        <taxon>Bacteria</taxon>
        <taxon>Pseudomonadati</taxon>
        <taxon>Pseudomonadota</taxon>
        <taxon>Alphaproteobacteria</taxon>
        <taxon>Hyphomicrobiales</taxon>
        <taxon>Brucellaceae</taxon>
        <taxon>Falsochrobactrum</taxon>
    </lineage>
</organism>
<dbReference type="AlphaFoldDB" id="A0A364JVA0"/>
<sequence>MRRVQSTDLMVAQEAPPGLIYLSVGGAVNAPNFLDTN</sequence>
<name>A0A364JVA0_9HYPH</name>
<accession>A0A364JVA0</accession>
<comment type="caution">
    <text evidence="1">The sequence shown here is derived from an EMBL/GenBank/DDBJ whole genome shotgun (WGS) entry which is preliminary data.</text>
</comment>
<evidence type="ECO:0000313" key="1">
    <source>
        <dbReference type="EMBL" id="RAK29045.1"/>
    </source>
</evidence>
<proteinExistence type="predicted"/>
<evidence type="ECO:0000313" key="2">
    <source>
        <dbReference type="Proteomes" id="UP000249453"/>
    </source>
</evidence>
<dbReference type="Proteomes" id="UP000249453">
    <property type="component" value="Unassembled WGS sequence"/>
</dbReference>
<gene>
    <name evidence="1" type="ORF">C7374_10595</name>
</gene>
<dbReference type="EMBL" id="QLMK01000005">
    <property type="protein sequence ID" value="RAK29045.1"/>
    <property type="molecule type" value="Genomic_DNA"/>
</dbReference>
<keyword evidence="2" id="KW-1185">Reference proteome</keyword>